<dbReference type="PANTHER" id="PTHR43283">
    <property type="entry name" value="BETA-LACTAMASE-RELATED"/>
    <property type="match status" value="1"/>
</dbReference>
<dbReference type="PANTHER" id="PTHR43283:SF17">
    <property type="entry name" value="(LOVD), PUTATIVE (AFU_ORTHOLOGUE AFUA_5G00920)-RELATED"/>
    <property type="match status" value="1"/>
</dbReference>
<dbReference type="InterPro" id="IPR001466">
    <property type="entry name" value="Beta-lactam-related"/>
</dbReference>
<dbReference type="Proteomes" id="UP000016929">
    <property type="component" value="Unassembled WGS sequence"/>
</dbReference>
<evidence type="ECO:0000256" key="2">
    <source>
        <dbReference type="ARBA" id="ARBA00022801"/>
    </source>
</evidence>
<dbReference type="HOGENOM" id="CLU_1415214_0_0_1"/>
<dbReference type="STRING" id="1229665.N1R7M4"/>
<reference evidence="5" key="2">
    <citation type="journal article" date="2014" name="PLoS ONE">
        <title>Genome and Transcriptome Analysis of the Fungal Pathogen Fusarium oxysporum f. sp. cubense Causing Banana Vascular Wilt Disease.</title>
        <authorList>
            <person name="Guo L."/>
            <person name="Han L."/>
            <person name="Yang L."/>
            <person name="Zeng H."/>
            <person name="Fan D."/>
            <person name="Zhu Y."/>
            <person name="Feng Y."/>
            <person name="Wang G."/>
            <person name="Peng C."/>
            <person name="Jiang X."/>
            <person name="Zhou D."/>
            <person name="Ni P."/>
            <person name="Liang C."/>
            <person name="Liu L."/>
            <person name="Wang J."/>
            <person name="Mao C."/>
            <person name="Fang X."/>
            <person name="Peng M."/>
            <person name="Huang J."/>
        </authorList>
    </citation>
    <scope>NUCLEOTIDE SEQUENCE [LARGE SCALE GENOMIC DNA]</scope>
    <source>
        <strain evidence="5">race 4</strain>
    </source>
</reference>
<protein>
    <recommendedName>
        <fullName evidence="3">Beta-lactamase-related domain-containing protein</fullName>
    </recommendedName>
</protein>
<dbReference type="AlphaFoldDB" id="N1R7M4"/>
<keyword evidence="2" id="KW-0378">Hydrolase</keyword>
<organism evidence="4 5">
    <name type="scientific">Fusarium oxysporum f. sp. cubense (strain race 4)</name>
    <name type="common">Panama disease fungus</name>
    <dbReference type="NCBI Taxonomy" id="2502994"/>
    <lineage>
        <taxon>Eukaryota</taxon>
        <taxon>Fungi</taxon>
        <taxon>Dikarya</taxon>
        <taxon>Ascomycota</taxon>
        <taxon>Pezizomycotina</taxon>
        <taxon>Sordariomycetes</taxon>
        <taxon>Hypocreomycetidae</taxon>
        <taxon>Hypocreales</taxon>
        <taxon>Nectriaceae</taxon>
        <taxon>Fusarium</taxon>
        <taxon>Fusarium oxysporum species complex</taxon>
    </lineage>
</organism>
<comment type="similarity">
    <text evidence="1">Belongs to the class-A beta-lactamase family.</text>
</comment>
<dbReference type="SUPFAM" id="SSF56601">
    <property type="entry name" value="beta-lactamase/transpeptidase-like"/>
    <property type="match status" value="1"/>
</dbReference>
<feature type="domain" description="Beta-lactamase-related" evidence="3">
    <location>
        <begin position="37"/>
        <end position="164"/>
    </location>
</feature>
<name>N1R7M4_FUSC4</name>
<evidence type="ECO:0000256" key="1">
    <source>
        <dbReference type="ARBA" id="ARBA00009009"/>
    </source>
</evidence>
<evidence type="ECO:0000313" key="5">
    <source>
        <dbReference type="Proteomes" id="UP000016929"/>
    </source>
</evidence>
<gene>
    <name evidence="4" type="ORF">FOC4_g10012118</name>
</gene>
<keyword evidence="5" id="KW-1185">Reference proteome</keyword>
<dbReference type="InterPro" id="IPR012338">
    <property type="entry name" value="Beta-lactam/transpept-like"/>
</dbReference>
<evidence type="ECO:0000313" key="4">
    <source>
        <dbReference type="EMBL" id="EMT60836.1"/>
    </source>
</evidence>
<dbReference type="EMBL" id="KB726997">
    <property type="protein sequence ID" value="EMT60836.1"/>
    <property type="molecule type" value="Genomic_DNA"/>
</dbReference>
<evidence type="ECO:0000259" key="3">
    <source>
        <dbReference type="Pfam" id="PF00144"/>
    </source>
</evidence>
<accession>N1R7M4</accession>
<proteinExistence type="inferred from homology"/>
<dbReference type="GO" id="GO:0016787">
    <property type="term" value="F:hydrolase activity"/>
    <property type="evidence" value="ECO:0007669"/>
    <property type="project" value="UniProtKB-KW"/>
</dbReference>
<dbReference type="Pfam" id="PF00144">
    <property type="entry name" value="Beta-lactamase"/>
    <property type="match status" value="1"/>
</dbReference>
<reference evidence="5" key="1">
    <citation type="submission" date="2012-09" db="EMBL/GenBank/DDBJ databases">
        <title>Genome sequencing and comparative transcriptomics of race 1 and race 4 of banana pathogen: Fusarium oxysporum f. sp. cubense.</title>
        <authorList>
            <person name="Fang X."/>
            <person name="Huang J."/>
        </authorList>
    </citation>
    <scope>NUCLEOTIDE SEQUENCE [LARGE SCALE GENOMIC DNA]</scope>
    <source>
        <strain evidence="5">race 4</strain>
    </source>
</reference>
<sequence>MLSRLKITHHSRFAVSSKLPTRIKSFSALAMARTIEKNFQAAIDSSKINGGIICATNSKGDFTYNKALGQRTLLSGEKRPQQLDDVLCLASATKLIASIAALQCVDDGLLTLKGDLSKVAPELAEKQVLTGWSENDEPILEPACQPITLEMLLSHSAGQDAQARDVMEAMLSVFVRREKFRGLEGSLGPVQS</sequence>
<dbReference type="InterPro" id="IPR050789">
    <property type="entry name" value="Diverse_Enzym_Activities"/>
</dbReference>
<dbReference type="Gene3D" id="3.40.710.10">
    <property type="entry name" value="DD-peptidase/beta-lactamase superfamily"/>
    <property type="match status" value="1"/>
</dbReference>